<dbReference type="CDD" id="cd01301">
    <property type="entry name" value="rDP_like"/>
    <property type="match status" value="1"/>
</dbReference>
<keyword evidence="4" id="KW-0732">Signal</keyword>
<organism evidence="5 6">
    <name type="scientific">Helicocarpus griseus UAMH5409</name>
    <dbReference type="NCBI Taxonomy" id="1447875"/>
    <lineage>
        <taxon>Eukaryota</taxon>
        <taxon>Fungi</taxon>
        <taxon>Dikarya</taxon>
        <taxon>Ascomycota</taxon>
        <taxon>Pezizomycotina</taxon>
        <taxon>Eurotiomycetes</taxon>
        <taxon>Eurotiomycetidae</taxon>
        <taxon>Onygenales</taxon>
        <taxon>Ajellomycetaceae</taxon>
        <taxon>Helicocarpus</taxon>
    </lineage>
</organism>
<protein>
    <recommendedName>
        <fullName evidence="4">Dipeptidase</fullName>
        <ecNumber evidence="4">3.4.13.19</ecNumber>
    </recommendedName>
</protein>
<keyword evidence="4" id="KW-0482">Metalloprotease</keyword>
<dbReference type="PANTHER" id="PTHR10443">
    <property type="entry name" value="MICROSOMAL DIPEPTIDASE"/>
    <property type="match status" value="1"/>
</dbReference>
<feature type="signal peptide" evidence="4">
    <location>
        <begin position="1"/>
        <end position="30"/>
    </location>
</feature>
<keyword evidence="3 4" id="KW-0224">Dipeptidase</keyword>
<dbReference type="OrthoDB" id="445695at2759"/>
<keyword evidence="4" id="KW-0645">Protease</keyword>
<sequence>MTSTPTRWPKSGPSWLKVIGLLILPAVAFAYPAGHLAVNHEPSLEDDSFSLEKRAAHILETITLIDGHNDLPYLIRVELKNKIYDEKFTFESGLLSHMDLPKLRKGKLGGQFWSVYAECPADPETQIADPTWAVRDTLEQIDLTKRLVEEYSDDLKLCGTVACARQAFEDGKIGSFMGIEGGHQLGNSLATLRQMYELGARYITVTHNCDNAFATAASTVAADGQDKGLTEFGHEFVQEMNRIGMLIDLSHVSYQTMLDVLAETKAPVIFSHSSSYALANHHRNVPDDVLRSVAENGGIVMVTFVPFFLEVENPSAATIHTVVDHIFHVAEVAGWDHVGVGSDFDGVGVVPVGLEDVSKFPALVKLLLERGATDEQVRKFAGENILRVWSEVENYSWALTSAGEKPSEKTWLGRKWTRADMSMPFMFDDSMGNRIPGKTYP</sequence>
<dbReference type="EC" id="3.4.13.19" evidence="4"/>
<dbReference type="EMBL" id="PDNB01000115">
    <property type="protein sequence ID" value="PGH06693.1"/>
    <property type="molecule type" value="Genomic_DNA"/>
</dbReference>
<keyword evidence="6" id="KW-1185">Reference proteome</keyword>
<dbReference type="InterPro" id="IPR032466">
    <property type="entry name" value="Metal_Hydrolase"/>
</dbReference>
<keyword evidence="4" id="KW-0378">Hydrolase</keyword>
<dbReference type="GO" id="GO:0070573">
    <property type="term" value="F:metallodipeptidase activity"/>
    <property type="evidence" value="ECO:0007669"/>
    <property type="project" value="InterPro"/>
</dbReference>
<proteinExistence type="inferred from homology"/>
<dbReference type="PROSITE" id="PS51365">
    <property type="entry name" value="RENAL_DIPEPTIDASE_2"/>
    <property type="match status" value="1"/>
</dbReference>
<evidence type="ECO:0000256" key="4">
    <source>
        <dbReference type="RuleBase" id="RU341113"/>
    </source>
</evidence>
<comment type="cofactor">
    <cofactor evidence="4">
        <name>Zn(2+)</name>
        <dbReference type="ChEBI" id="CHEBI:29105"/>
    </cofactor>
</comment>
<reference evidence="5 6" key="1">
    <citation type="submission" date="2017-10" db="EMBL/GenBank/DDBJ databases">
        <title>Comparative genomics in systemic dimorphic fungi from Ajellomycetaceae.</title>
        <authorList>
            <person name="Munoz J.F."/>
            <person name="Mcewen J.G."/>
            <person name="Clay O.K."/>
            <person name="Cuomo C.A."/>
        </authorList>
    </citation>
    <scope>NUCLEOTIDE SEQUENCE [LARGE SCALE GENOMIC DNA]</scope>
    <source>
        <strain evidence="5 6">UAMH5409</strain>
    </source>
</reference>
<dbReference type="Proteomes" id="UP000223968">
    <property type="component" value="Unassembled WGS sequence"/>
</dbReference>
<comment type="function">
    <text evidence="1">Hydrolyzes a wide range of dipeptides.</text>
</comment>
<evidence type="ECO:0000256" key="3">
    <source>
        <dbReference type="ARBA" id="ARBA00022997"/>
    </source>
</evidence>
<accession>A0A2B7XD70</accession>
<dbReference type="AlphaFoldDB" id="A0A2B7XD70"/>
<dbReference type="SUPFAM" id="SSF51556">
    <property type="entry name" value="Metallo-dependent hydrolases"/>
    <property type="match status" value="1"/>
</dbReference>
<dbReference type="InterPro" id="IPR008257">
    <property type="entry name" value="Pept_M19"/>
</dbReference>
<dbReference type="PANTHER" id="PTHR10443:SF12">
    <property type="entry name" value="DIPEPTIDASE"/>
    <property type="match status" value="1"/>
</dbReference>
<dbReference type="GO" id="GO:0006508">
    <property type="term" value="P:proteolysis"/>
    <property type="evidence" value="ECO:0007669"/>
    <property type="project" value="UniProtKB-KW"/>
</dbReference>
<evidence type="ECO:0000256" key="1">
    <source>
        <dbReference type="ARBA" id="ARBA00003491"/>
    </source>
</evidence>
<dbReference type="Pfam" id="PF01244">
    <property type="entry name" value="Peptidase_M19"/>
    <property type="match status" value="1"/>
</dbReference>
<keyword evidence="2 4" id="KW-0862">Zinc</keyword>
<evidence type="ECO:0000313" key="6">
    <source>
        <dbReference type="Proteomes" id="UP000223968"/>
    </source>
</evidence>
<evidence type="ECO:0000256" key="2">
    <source>
        <dbReference type="ARBA" id="ARBA00022833"/>
    </source>
</evidence>
<gene>
    <name evidence="5" type="ORF">AJ79_06477</name>
</gene>
<comment type="catalytic activity">
    <reaction evidence="4">
        <text>an L-aminoacyl-L-amino acid + H2O = 2 an L-alpha-amino acid</text>
        <dbReference type="Rhea" id="RHEA:48940"/>
        <dbReference type="ChEBI" id="CHEBI:15377"/>
        <dbReference type="ChEBI" id="CHEBI:59869"/>
        <dbReference type="ChEBI" id="CHEBI:77460"/>
        <dbReference type="EC" id="3.4.13.19"/>
    </reaction>
</comment>
<dbReference type="Gene3D" id="3.20.20.140">
    <property type="entry name" value="Metal-dependent hydrolases"/>
    <property type="match status" value="1"/>
</dbReference>
<evidence type="ECO:0000313" key="5">
    <source>
        <dbReference type="EMBL" id="PGH06693.1"/>
    </source>
</evidence>
<comment type="similarity">
    <text evidence="4">Belongs to the metallo-dependent hydrolases superfamily. Peptidase M19 family.</text>
</comment>
<keyword evidence="4" id="KW-0479">Metal-binding</keyword>
<feature type="chain" id="PRO_5011822359" description="Dipeptidase" evidence="4">
    <location>
        <begin position="31"/>
        <end position="441"/>
    </location>
</feature>
<dbReference type="STRING" id="1447875.A0A2B7XD70"/>
<comment type="caution">
    <text evidence="5">The sequence shown here is derived from an EMBL/GenBank/DDBJ whole genome shotgun (WGS) entry which is preliminary data.</text>
</comment>
<dbReference type="GO" id="GO:0046872">
    <property type="term" value="F:metal ion binding"/>
    <property type="evidence" value="ECO:0007669"/>
    <property type="project" value="UniProtKB-UniRule"/>
</dbReference>
<name>A0A2B7XD70_9EURO</name>